<reference evidence="3" key="1">
    <citation type="submission" date="2017-02" db="EMBL/GenBank/DDBJ databases">
        <title>Comparative genomics and description of representatives of a novel lineage of planctomycetes thriving in anoxic sediments.</title>
        <authorList>
            <person name="Spring S."/>
            <person name="Bunk B."/>
            <person name="Sproer C."/>
        </authorList>
    </citation>
    <scope>NUCLEOTIDE SEQUENCE [LARGE SCALE GENOMIC DNA]</scope>
    <source>
        <strain evidence="3">ST-NAGAB-D1</strain>
    </source>
</reference>
<sequence>MTAMRIKSGRELEAGYTLAEVIVVVMFIGIFAAVAIPRIDFGIVRKHAAETAAHKIVTDLRRTRHMAISNASENSQGYRMDFVSVDGRAGYRLIDLSNNSKVDEQFVSDEISCSGAGSYDFGPLGNLKAGSDDSLEVAADGKTFSVAIVRSTGAVKCTEE</sequence>
<dbReference type="RefSeq" id="WP_169853241.1">
    <property type="nucleotide sequence ID" value="NZ_CP019791.1"/>
</dbReference>
<proteinExistence type="predicted"/>
<keyword evidence="1" id="KW-1133">Transmembrane helix</keyword>
<evidence type="ECO:0000256" key="1">
    <source>
        <dbReference type="SAM" id="Phobius"/>
    </source>
</evidence>
<protein>
    <submittedName>
        <fullName evidence="2">Type II secretion system protein H</fullName>
    </submittedName>
</protein>
<dbReference type="STRING" id="1936003.STSP2_02968"/>
<gene>
    <name evidence="2" type="ORF">STSP2_02968</name>
</gene>
<keyword evidence="1" id="KW-0812">Transmembrane</keyword>
<feature type="transmembrane region" description="Helical" evidence="1">
    <location>
        <begin position="14"/>
        <end position="36"/>
    </location>
</feature>
<evidence type="ECO:0000313" key="3">
    <source>
        <dbReference type="Proteomes" id="UP000189674"/>
    </source>
</evidence>
<keyword evidence="3" id="KW-1185">Reference proteome</keyword>
<evidence type="ECO:0000313" key="2">
    <source>
        <dbReference type="EMBL" id="AQT69771.1"/>
    </source>
</evidence>
<dbReference type="EMBL" id="CP019791">
    <property type="protein sequence ID" value="AQT69771.1"/>
    <property type="molecule type" value="Genomic_DNA"/>
</dbReference>
<accession>A0A1U9NPC6</accession>
<dbReference type="KEGG" id="alus:STSP2_02968"/>
<dbReference type="Gene3D" id="3.30.700.10">
    <property type="entry name" value="Glycoprotein, Type 4 Pilin"/>
    <property type="match status" value="1"/>
</dbReference>
<dbReference type="Proteomes" id="UP000189674">
    <property type="component" value="Chromosome"/>
</dbReference>
<dbReference type="SUPFAM" id="SSF54523">
    <property type="entry name" value="Pili subunits"/>
    <property type="match status" value="1"/>
</dbReference>
<organism evidence="2 3">
    <name type="scientific">Anaerohalosphaera lusitana</name>
    <dbReference type="NCBI Taxonomy" id="1936003"/>
    <lineage>
        <taxon>Bacteria</taxon>
        <taxon>Pseudomonadati</taxon>
        <taxon>Planctomycetota</taxon>
        <taxon>Phycisphaerae</taxon>
        <taxon>Sedimentisphaerales</taxon>
        <taxon>Anaerohalosphaeraceae</taxon>
        <taxon>Anaerohalosphaera</taxon>
    </lineage>
</organism>
<dbReference type="InterPro" id="IPR045584">
    <property type="entry name" value="Pilin-like"/>
</dbReference>
<dbReference type="AlphaFoldDB" id="A0A1U9NPC6"/>
<name>A0A1U9NPC6_9BACT</name>
<keyword evidence="1" id="KW-0472">Membrane</keyword>